<accession>A0AAV5KL67</accession>
<sequence length="40" mass="4096">MRRVKGRAKINAAAAVFAAIGPRFISFSFGSDSGHDTGGA</sequence>
<dbReference type="EMBL" id="BPVZ01000068">
    <property type="protein sequence ID" value="GKV25241.1"/>
    <property type="molecule type" value="Genomic_DNA"/>
</dbReference>
<dbReference type="Proteomes" id="UP001054252">
    <property type="component" value="Unassembled WGS sequence"/>
</dbReference>
<evidence type="ECO:0000313" key="2">
    <source>
        <dbReference type="Proteomes" id="UP001054252"/>
    </source>
</evidence>
<keyword evidence="2" id="KW-1185">Reference proteome</keyword>
<proteinExistence type="predicted"/>
<protein>
    <submittedName>
        <fullName evidence="1">Uncharacterized protein</fullName>
    </submittedName>
</protein>
<organism evidence="1 2">
    <name type="scientific">Rubroshorea leprosula</name>
    <dbReference type="NCBI Taxonomy" id="152421"/>
    <lineage>
        <taxon>Eukaryota</taxon>
        <taxon>Viridiplantae</taxon>
        <taxon>Streptophyta</taxon>
        <taxon>Embryophyta</taxon>
        <taxon>Tracheophyta</taxon>
        <taxon>Spermatophyta</taxon>
        <taxon>Magnoliopsida</taxon>
        <taxon>eudicotyledons</taxon>
        <taxon>Gunneridae</taxon>
        <taxon>Pentapetalae</taxon>
        <taxon>rosids</taxon>
        <taxon>malvids</taxon>
        <taxon>Malvales</taxon>
        <taxon>Dipterocarpaceae</taxon>
        <taxon>Rubroshorea</taxon>
    </lineage>
</organism>
<name>A0AAV5KL67_9ROSI</name>
<reference evidence="1 2" key="1">
    <citation type="journal article" date="2021" name="Commun. Biol.">
        <title>The genome of Shorea leprosula (Dipterocarpaceae) highlights the ecological relevance of drought in aseasonal tropical rainforests.</title>
        <authorList>
            <person name="Ng K.K.S."/>
            <person name="Kobayashi M.J."/>
            <person name="Fawcett J.A."/>
            <person name="Hatakeyama M."/>
            <person name="Paape T."/>
            <person name="Ng C.H."/>
            <person name="Ang C.C."/>
            <person name="Tnah L.H."/>
            <person name="Lee C.T."/>
            <person name="Nishiyama T."/>
            <person name="Sese J."/>
            <person name="O'Brien M.J."/>
            <person name="Copetti D."/>
            <person name="Mohd Noor M.I."/>
            <person name="Ong R.C."/>
            <person name="Putra M."/>
            <person name="Sireger I.Z."/>
            <person name="Indrioko S."/>
            <person name="Kosugi Y."/>
            <person name="Izuno A."/>
            <person name="Isagi Y."/>
            <person name="Lee S.L."/>
            <person name="Shimizu K.K."/>
        </authorList>
    </citation>
    <scope>NUCLEOTIDE SEQUENCE [LARGE SCALE GENOMIC DNA]</scope>
    <source>
        <strain evidence="1">214</strain>
    </source>
</reference>
<gene>
    <name evidence="1" type="ORF">SLEP1_g34705</name>
</gene>
<comment type="caution">
    <text evidence="1">The sequence shown here is derived from an EMBL/GenBank/DDBJ whole genome shotgun (WGS) entry which is preliminary data.</text>
</comment>
<dbReference type="AlphaFoldDB" id="A0AAV5KL67"/>
<evidence type="ECO:0000313" key="1">
    <source>
        <dbReference type="EMBL" id="GKV25241.1"/>
    </source>
</evidence>